<accession>A0A1C3NY14</accession>
<dbReference type="Proteomes" id="UP000199013">
    <property type="component" value="Unassembled WGS sequence"/>
</dbReference>
<sequence>MTDPESLDAYRVAWAASAQIPVPEPFTLFRIDVTELVMIGVADKELVVDFWREGGPPTRTTRK</sequence>
<dbReference type="EMBL" id="FLUV01001149">
    <property type="protein sequence ID" value="SBW22482.1"/>
    <property type="molecule type" value="Genomic_DNA"/>
</dbReference>
<evidence type="ECO:0000313" key="2">
    <source>
        <dbReference type="Proteomes" id="UP000199013"/>
    </source>
</evidence>
<name>A0A1C3NY14_9ACTN</name>
<reference evidence="2" key="1">
    <citation type="submission" date="2016-02" db="EMBL/GenBank/DDBJ databases">
        <authorList>
            <person name="Wibberg D."/>
        </authorList>
    </citation>
    <scope>NUCLEOTIDE SEQUENCE [LARGE SCALE GENOMIC DNA]</scope>
</reference>
<evidence type="ECO:0000313" key="1">
    <source>
        <dbReference type="EMBL" id="SBW22482.1"/>
    </source>
</evidence>
<keyword evidence="2" id="KW-1185">Reference proteome</keyword>
<organism evidence="1 2">
    <name type="scientific">Candidatus Protofrankia californiensis</name>
    <dbReference type="NCBI Taxonomy" id="1839754"/>
    <lineage>
        <taxon>Bacteria</taxon>
        <taxon>Bacillati</taxon>
        <taxon>Actinomycetota</taxon>
        <taxon>Actinomycetes</taxon>
        <taxon>Frankiales</taxon>
        <taxon>Frankiaceae</taxon>
        <taxon>Protofrankia</taxon>
    </lineage>
</organism>
<proteinExistence type="predicted"/>
<protein>
    <submittedName>
        <fullName evidence="1">Uncharacterized protein</fullName>
    </submittedName>
</protein>
<dbReference type="AlphaFoldDB" id="A0A1C3NY14"/>
<gene>
    <name evidence="1" type="ORF">FDG2_2704</name>
</gene>